<evidence type="ECO:0000313" key="2">
    <source>
        <dbReference type="EMBL" id="KAH8705551.1"/>
    </source>
</evidence>
<feature type="region of interest" description="Disordered" evidence="1">
    <location>
        <begin position="27"/>
        <end position="46"/>
    </location>
</feature>
<gene>
    <name evidence="2" type="ORF">BGW36DRAFT_403107</name>
</gene>
<organism evidence="2 3">
    <name type="scientific">Talaromyces proteolyticus</name>
    <dbReference type="NCBI Taxonomy" id="1131652"/>
    <lineage>
        <taxon>Eukaryota</taxon>
        <taxon>Fungi</taxon>
        <taxon>Dikarya</taxon>
        <taxon>Ascomycota</taxon>
        <taxon>Pezizomycotina</taxon>
        <taxon>Eurotiomycetes</taxon>
        <taxon>Eurotiomycetidae</taxon>
        <taxon>Eurotiales</taxon>
        <taxon>Trichocomaceae</taxon>
        <taxon>Talaromyces</taxon>
        <taxon>Talaromyces sect. Bacilispori</taxon>
    </lineage>
</organism>
<dbReference type="EMBL" id="JAJTJA010000001">
    <property type="protein sequence ID" value="KAH8705551.1"/>
    <property type="molecule type" value="Genomic_DNA"/>
</dbReference>
<comment type="caution">
    <text evidence="2">The sequence shown here is derived from an EMBL/GenBank/DDBJ whole genome shotgun (WGS) entry which is preliminary data.</text>
</comment>
<proteinExistence type="predicted"/>
<protein>
    <submittedName>
        <fullName evidence="2">Uncharacterized protein</fullName>
    </submittedName>
</protein>
<accession>A0AAD4Q6C3</accession>
<dbReference type="RefSeq" id="XP_046078172.1">
    <property type="nucleotide sequence ID" value="XM_046218881.1"/>
</dbReference>
<name>A0AAD4Q6C3_9EURO</name>
<dbReference type="Proteomes" id="UP001201262">
    <property type="component" value="Unassembled WGS sequence"/>
</dbReference>
<reference evidence="2" key="1">
    <citation type="submission" date="2021-12" db="EMBL/GenBank/DDBJ databases">
        <title>Convergent genome expansion in fungi linked to evolution of root-endophyte symbiosis.</title>
        <authorList>
            <consortium name="DOE Joint Genome Institute"/>
            <person name="Ke Y.-H."/>
            <person name="Bonito G."/>
            <person name="Liao H.-L."/>
            <person name="Looney B."/>
            <person name="Rojas-Flechas A."/>
            <person name="Nash J."/>
            <person name="Hameed K."/>
            <person name="Schadt C."/>
            <person name="Martin F."/>
            <person name="Crous P.W."/>
            <person name="Miettinen O."/>
            <person name="Magnuson J.K."/>
            <person name="Labbe J."/>
            <person name="Jacobson D."/>
            <person name="Doktycz M.J."/>
            <person name="Veneault-Fourrey C."/>
            <person name="Kuo A."/>
            <person name="Mondo S."/>
            <person name="Calhoun S."/>
            <person name="Riley R."/>
            <person name="Ohm R."/>
            <person name="LaButti K."/>
            <person name="Andreopoulos B."/>
            <person name="Pangilinan J."/>
            <person name="Nolan M."/>
            <person name="Tritt A."/>
            <person name="Clum A."/>
            <person name="Lipzen A."/>
            <person name="Daum C."/>
            <person name="Barry K."/>
            <person name="Grigoriev I.V."/>
            <person name="Vilgalys R."/>
        </authorList>
    </citation>
    <scope>NUCLEOTIDE SEQUENCE</scope>
    <source>
        <strain evidence="2">PMI_201</strain>
    </source>
</reference>
<dbReference type="AlphaFoldDB" id="A0AAD4Q6C3"/>
<evidence type="ECO:0000256" key="1">
    <source>
        <dbReference type="SAM" id="MobiDB-lite"/>
    </source>
</evidence>
<feature type="compositionally biased region" description="Low complexity" evidence="1">
    <location>
        <begin position="27"/>
        <end position="40"/>
    </location>
</feature>
<keyword evidence="3" id="KW-1185">Reference proteome</keyword>
<dbReference type="GeneID" id="70249168"/>
<evidence type="ECO:0000313" key="3">
    <source>
        <dbReference type="Proteomes" id="UP001201262"/>
    </source>
</evidence>
<sequence>MCWNDCSDEPAGPIRVVERRRIYRTIPSSPRPVSSGSRSSYYLYQPASPRPSYTTITRTHRQTRSETLVPLGETVFYRRASYDRARPRSSVPVQIEYGSGRISPDVRIIERRGYD</sequence>